<evidence type="ECO:0000313" key="5">
    <source>
        <dbReference type="Proteomes" id="UP000054495"/>
    </source>
</evidence>
<dbReference type="EMBL" id="KE125105">
    <property type="protein sequence ID" value="EPB71528.1"/>
    <property type="molecule type" value="Genomic_DNA"/>
</dbReference>
<keyword evidence="2" id="KW-0732">Signal</keyword>
<reference evidence="4 5" key="1">
    <citation type="submission" date="2013-05" db="EMBL/GenBank/DDBJ databases">
        <title>Draft genome of the parasitic nematode Anyclostoma ceylanicum.</title>
        <authorList>
            <person name="Mitreva M."/>
        </authorList>
    </citation>
    <scope>NUCLEOTIDE SEQUENCE [LARGE SCALE GENOMIC DNA]</scope>
</reference>
<feature type="chain" id="PRO_5002307126" evidence="2">
    <location>
        <begin position="21"/>
        <end position="113"/>
    </location>
</feature>
<dbReference type="Pfam" id="PF01549">
    <property type="entry name" value="ShK"/>
    <property type="match status" value="1"/>
</dbReference>
<evidence type="ECO:0000259" key="3">
    <source>
        <dbReference type="PROSITE" id="PS51670"/>
    </source>
</evidence>
<evidence type="ECO:0000256" key="1">
    <source>
        <dbReference type="PROSITE-ProRule" id="PRU01005"/>
    </source>
</evidence>
<feature type="signal peptide" evidence="2">
    <location>
        <begin position="1"/>
        <end position="20"/>
    </location>
</feature>
<dbReference type="InterPro" id="IPR003582">
    <property type="entry name" value="ShKT_dom"/>
</dbReference>
<comment type="caution">
    <text evidence="1">Lacks conserved residue(s) required for the propagation of feature annotation.</text>
</comment>
<dbReference type="SMART" id="SM00254">
    <property type="entry name" value="ShKT"/>
    <property type="match status" value="1"/>
</dbReference>
<protein>
    <submittedName>
        <fullName evidence="4">ShTK domain protein</fullName>
    </submittedName>
</protein>
<keyword evidence="5" id="KW-1185">Reference proteome</keyword>
<dbReference type="AlphaFoldDB" id="A0A0D6LK38"/>
<gene>
    <name evidence="4" type="ORF">ANCCEY_09390</name>
</gene>
<feature type="disulfide bond" evidence="1">
    <location>
        <begin position="32"/>
        <end position="66"/>
    </location>
</feature>
<evidence type="ECO:0000256" key="2">
    <source>
        <dbReference type="SAM" id="SignalP"/>
    </source>
</evidence>
<dbReference type="PROSITE" id="PS51670">
    <property type="entry name" value="SHKT"/>
    <property type="match status" value="1"/>
</dbReference>
<name>A0A0D6LK38_9BILA</name>
<evidence type="ECO:0000313" key="4">
    <source>
        <dbReference type="EMBL" id="EPB71528.1"/>
    </source>
</evidence>
<sequence length="113" mass="12286">MTAIVAYFVLLAASSTVVTAYLNCGKGAESNCCDKHESCSYWAGINECKKNPNWMLPNCQLSCRSCKTDSVPNKPSTQTSQYCILSCALARKDAEVMLMSGYAIDTLIKKLVA</sequence>
<keyword evidence="1" id="KW-1015">Disulfide bond</keyword>
<proteinExistence type="predicted"/>
<accession>A0A0D6LK38</accession>
<dbReference type="Proteomes" id="UP000054495">
    <property type="component" value="Unassembled WGS sequence"/>
</dbReference>
<organism evidence="4 5">
    <name type="scientific">Ancylostoma ceylanicum</name>
    <dbReference type="NCBI Taxonomy" id="53326"/>
    <lineage>
        <taxon>Eukaryota</taxon>
        <taxon>Metazoa</taxon>
        <taxon>Ecdysozoa</taxon>
        <taxon>Nematoda</taxon>
        <taxon>Chromadorea</taxon>
        <taxon>Rhabditida</taxon>
        <taxon>Rhabditina</taxon>
        <taxon>Rhabditomorpha</taxon>
        <taxon>Strongyloidea</taxon>
        <taxon>Ancylostomatidae</taxon>
        <taxon>Ancylostomatinae</taxon>
        <taxon>Ancylostoma</taxon>
    </lineage>
</organism>
<feature type="domain" description="ShKT" evidence="3">
    <location>
        <begin position="32"/>
        <end position="66"/>
    </location>
</feature>